<keyword evidence="6 11" id="KW-0418">Kinase</keyword>
<keyword evidence="7" id="KW-0067">ATP-binding</keyword>
<accession>A0ABS3L7H0</accession>
<keyword evidence="4" id="KW-0808">Transferase</keyword>
<dbReference type="InterPro" id="IPR005467">
    <property type="entry name" value="His_kinase_dom"/>
</dbReference>
<dbReference type="Pfam" id="PF00512">
    <property type="entry name" value="HisKA"/>
    <property type="match status" value="1"/>
</dbReference>
<dbReference type="RefSeq" id="WP_207672512.1">
    <property type="nucleotide sequence ID" value="NZ_JAFREM010000008.1"/>
</dbReference>
<keyword evidence="9" id="KW-0472">Membrane</keyword>
<dbReference type="InterPro" id="IPR003661">
    <property type="entry name" value="HisK_dim/P_dom"/>
</dbReference>
<proteinExistence type="predicted"/>
<dbReference type="SUPFAM" id="SSF47384">
    <property type="entry name" value="Homodimeric domain of signal transducing histidine kinase"/>
    <property type="match status" value="1"/>
</dbReference>
<evidence type="ECO:0000313" key="12">
    <source>
        <dbReference type="Proteomes" id="UP000664601"/>
    </source>
</evidence>
<evidence type="ECO:0000256" key="2">
    <source>
        <dbReference type="ARBA" id="ARBA00004370"/>
    </source>
</evidence>
<dbReference type="SMART" id="SM00387">
    <property type="entry name" value="HATPase_c"/>
    <property type="match status" value="1"/>
</dbReference>
<reference evidence="11 12" key="1">
    <citation type="submission" date="2021-03" db="EMBL/GenBank/DDBJ databases">
        <title>Enterococcal diversity collection.</title>
        <authorList>
            <person name="Gilmore M.S."/>
            <person name="Schwartzman J."/>
            <person name="Van Tyne D."/>
            <person name="Martin M."/>
            <person name="Earl A.M."/>
            <person name="Manson A.L."/>
            <person name="Straub T."/>
            <person name="Salamzade R."/>
            <person name="Saavedra J."/>
            <person name="Lebreton F."/>
            <person name="Prichula J."/>
            <person name="Schaufler K."/>
            <person name="Gaca A."/>
            <person name="Sgardioli B."/>
            <person name="Wagenaar J."/>
            <person name="Strong T."/>
        </authorList>
    </citation>
    <scope>NUCLEOTIDE SEQUENCE [LARGE SCALE GENOMIC DNA]</scope>
    <source>
        <strain evidence="11 12">669A</strain>
    </source>
</reference>
<dbReference type="Gene3D" id="3.30.565.10">
    <property type="entry name" value="Histidine kinase-like ATPase, C-terminal domain"/>
    <property type="match status" value="1"/>
</dbReference>
<dbReference type="InterPro" id="IPR036890">
    <property type="entry name" value="HATPase_C_sf"/>
</dbReference>
<evidence type="ECO:0000256" key="7">
    <source>
        <dbReference type="ARBA" id="ARBA00022840"/>
    </source>
</evidence>
<feature type="transmembrane region" description="Helical" evidence="9">
    <location>
        <begin position="155"/>
        <end position="176"/>
    </location>
</feature>
<evidence type="ECO:0000256" key="1">
    <source>
        <dbReference type="ARBA" id="ARBA00000085"/>
    </source>
</evidence>
<comment type="catalytic activity">
    <reaction evidence="1">
        <text>ATP + protein L-histidine = ADP + protein N-phospho-L-histidine.</text>
        <dbReference type="EC" id="2.7.13.3"/>
    </reaction>
</comment>
<keyword evidence="9" id="KW-1133">Transmembrane helix</keyword>
<dbReference type="EMBL" id="JAFREM010000008">
    <property type="protein sequence ID" value="MBO1305574.1"/>
    <property type="molecule type" value="Genomic_DNA"/>
</dbReference>
<protein>
    <recommendedName>
        <fullName evidence="3">histidine kinase</fullName>
        <ecNumber evidence="3">2.7.13.3</ecNumber>
    </recommendedName>
</protein>
<dbReference type="Proteomes" id="UP000664601">
    <property type="component" value="Unassembled WGS sequence"/>
</dbReference>
<evidence type="ECO:0000256" key="3">
    <source>
        <dbReference type="ARBA" id="ARBA00012438"/>
    </source>
</evidence>
<keyword evidence="9" id="KW-0812">Transmembrane</keyword>
<dbReference type="Gene3D" id="1.10.287.130">
    <property type="match status" value="1"/>
</dbReference>
<organism evidence="11 12">
    <name type="scientific">Candidatus Enterococcus moelleringii</name>
    <dbReference type="NCBI Taxonomy" id="2815325"/>
    <lineage>
        <taxon>Bacteria</taxon>
        <taxon>Bacillati</taxon>
        <taxon>Bacillota</taxon>
        <taxon>Bacilli</taxon>
        <taxon>Lactobacillales</taxon>
        <taxon>Enterococcaceae</taxon>
        <taxon>Enterococcus</taxon>
    </lineage>
</organism>
<keyword evidence="12" id="KW-1185">Reference proteome</keyword>
<dbReference type="PROSITE" id="PS50109">
    <property type="entry name" value="HIS_KIN"/>
    <property type="match status" value="1"/>
</dbReference>
<evidence type="ECO:0000256" key="8">
    <source>
        <dbReference type="ARBA" id="ARBA00023012"/>
    </source>
</evidence>
<keyword evidence="5" id="KW-0547">Nucleotide-binding</keyword>
<dbReference type="SUPFAM" id="SSF55874">
    <property type="entry name" value="ATPase domain of HSP90 chaperone/DNA topoisomerase II/histidine kinase"/>
    <property type="match status" value="1"/>
</dbReference>
<comment type="subcellular location">
    <subcellularLocation>
        <location evidence="2">Membrane</location>
    </subcellularLocation>
</comment>
<dbReference type="CDD" id="cd00075">
    <property type="entry name" value="HATPase"/>
    <property type="match status" value="1"/>
</dbReference>
<dbReference type="SMART" id="SM00388">
    <property type="entry name" value="HisKA"/>
    <property type="match status" value="1"/>
</dbReference>
<dbReference type="EC" id="2.7.13.3" evidence="3"/>
<name>A0ABS3L7H0_9ENTE</name>
<dbReference type="PANTHER" id="PTHR42878">
    <property type="entry name" value="TWO-COMPONENT HISTIDINE KINASE"/>
    <property type="match status" value="1"/>
</dbReference>
<dbReference type="InterPro" id="IPR036097">
    <property type="entry name" value="HisK_dim/P_sf"/>
</dbReference>
<keyword evidence="8" id="KW-0902">Two-component regulatory system</keyword>
<evidence type="ECO:0000256" key="5">
    <source>
        <dbReference type="ARBA" id="ARBA00022741"/>
    </source>
</evidence>
<dbReference type="CDD" id="cd00082">
    <property type="entry name" value="HisKA"/>
    <property type="match status" value="1"/>
</dbReference>
<evidence type="ECO:0000259" key="10">
    <source>
        <dbReference type="PROSITE" id="PS50109"/>
    </source>
</evidence>
<dbReference type="InterPro" id="IPR050351">
    <property type="entry name" value="BphY/WalK/GraS-like"/>
</dbReference>
<feature type="domain" description="Histidine kinase" evidence="10">
    <location>
        <begin position="236"/>
        <end position="455"/>
    </location>
</feature>
<evidence type="ECO:0000256" key="9">
    <source>
        <dbReference type="SAM" id="Phobius"/>
    </source>
</evidence>
<evidence type="ECO:0000256" key="6">
    <source>
        <dbReference type="ARBA" id="ARBA00022777"/>
    </source>
</evidence>
<evidence type="ECO:0000256" key="4">
    <source>
        <dbReference type="ARBA" id="ARBA00022679"/>
    </source>
</evidence>
<dbReference type="Pfam" id="PF02518">
    <property type="entry name" value="HATPase_c"/>
    <property type="match status" value="1"/>
</dbReference>
<dbReference type="InterPro" id="IPR003594">
    <property type="entry name" value="HATPase_dom"/>
</dbReference>
<dbReference type="GO" id="GO:0016301">
    <property type="term" value="F:kinase activity"/>
    <property type="evidence" value="ECO:0007669"/>
    <property type="project" value="UniProtKB-KW"/>
</dbReference>
<sequence length="457" mass="50416">MAAAKRFFRKYLFSSFLILISFLLINAALLLAVLLFSWHSSTDPDIPVAQIADHIHTNQQGTVSADEKTSELLKENAAWGMVLNDEGTVVWEEAMPSNLPRQYSATEVAQFSRWYLDNYPVLVQETASGLLVIGCPPNSIVKYNFVTDTAYVRSALTGLLTVVVCNVTLMLLLFWYNTRKVEKAVTPILNGIETISRGKAVALAEKGELAAINAEVNRAGNYILKKDQARTEWIAGISHDIRTPLSIMLGYAGEIEDDDALPTETRTQATLIRQKGEKLRQLITDLNLTSKLEYAMQPFHLETIYPVELARQVITEYLNNGVDQNYSFELQADEKAHAIFFQGDAALLTRLLDNLIGNAMNHNPNGCHILVSVTKQENACCLSVIDDGVGMSQAQIDTLNDGIFPKQFNTQDSEGAHGLGLRLSSQIVQAHHGEIIFEPQSPNGLAVSVLIPVSANN</sequence>
<gene>
    <name evidence="11" type="ORF">JZO70_05350</name>
</gene>
<comment type="caution">
    <text evidence="11">The sequence shown here is derived from an EMBL/GenBank/DDBJ whole genome shotgun (WGS) entry which is preliminary data.</text>
</comment>
<dbReference type="PANTHER" id="PTHR42878:SF7">
    <property type="entry name" value="SENSOR HISTIDINE KINASE GLRK"/>
    <property type="match status" value="1"/>
</dbReference>
<feature type="transmembrane region" description="Helical" evidence="9">
    <location>
        <begin position="12"/>
        <end position="38"/>
    </location>
</feature>
<evidence type="ECO:0000313" key="11">
    <source>
        <dbReference type="EMBL" id="MBO1305574.1"/>
    </source>
</evidence>